<accession>A0A327JVW0</accession>
<dbReference type="AlphaFoldDB" id="A0A327JVW0"/>
<name>A0A327JVW0_9BRAD</name>
<dbReference type="EMBL" id="NPEU01000714">
    <property type="protein sequence ID" value="RAI29062.1"/>
    <property type="molecule type" value="Genomic_DNA"/>
</dbReference>
<evidence type="ECO:0000313" key="1">
    <source>
        <dbReference type="EMBL" id="RAI29062.1"/>
    </source>
</evidence>
<sequence length="117" mass="11859">RRAHVSAPQGETPLLDVWIDAAARLLRPGGTLSLIWPAAGLAPVLARLSEGFGGIAVLPLHGKEAQPAIRILVRATKGGRAPLALLPGLVLADAAGWPTAAAEAVLRHGAALPLAAP</sequence>
<dbReference type="Gene3D" id="3.40.50.150">
    <property type="entry name" value="Vaccinia Virus protein VP39"/>
    <property type="match status" value="1"/>
</dbReference>
<evidence type="ECO:0000313" key="2">
    <source>
        <dbReference type="Proteomes" id="UP000248863"/>
    </source>
</evidence>
<dbReference type="GO" id="GO:0032259">
    <property type="term" value="P:methylation"/>
    <property type="evidence" value="ECO:0007669"/>
    <property type="project" value="UniProtKB-KW"/>
</dbReference>
<reference evidence="1 2" key="1">
    <citation type="submission" date="2017-07" db="EMBL/GenBank/DDBJ databases">
        <title>Draft Genome Sequences of Select Purple Nonsulfur Bacteria.</title>
        <authorList>
            <person name="Lasarre B."/>
            <person name="Mckinlay J.B."/>
        </authorList>
    </citation>
    <scope>NUCLEOTIDE SEQUENCE [LARGE SCALE GENOMIC DNA]</scope>
    <source>
        <strain evidence="1 2">DSM 11907</strain>
    </source>
</reference>
<dbReference type="SUPFAM" id="SSF53335">
    <property type="entry name" value="S-adenosyl-L-methionine-dependent methyltransferases"/>
    <property type="match status" value="1"/>
</dbReference>
<gene>
    <name evidence="1" type="ORF">CH338_28865</name>
</gene>
<dbReference type="InterPro" id="IPR029063">
    <property type="entry name" value="SAM-dependent_MTases_sf"/>
</dbReference>
<organism evidence="1 2">
    <name type="scientific">Rhodoplanes elegans</name>
    <dbReference type="NCBI Taxonomy" id="29408"/>
    <lineage>
        <taxon>Bacteria</taxon>
        <taxon>Pseudomonadati</taxon>
        <taxon>Pseudomonadota</taxon>
        <taxon>Alphaproteobacteria</taxon>
        <taxon>Hyphomicrobiales</taxon>
        <taxon>Nitrobacteraceae</taxon>
        <taxon>Rhodoplanes</taxon>
    </lineage>
</organism>
<protein>
    <submittedName>
        <fullName evidence="1">Methyltransferase</fullName>
    </submittedName>
</protein>
<proteinExistence type="predicted"/>
<comment type="caution">
    <text evidence="1">The sequence shown here is derived from an EMBL/GenBank/DDBJ whole genome shotgun (WGS) entry which is preliminary data.</text>
</comment>
<keyword evidence="2" id="KW-1185">Reference proteome</keyword>
<dbReference type="GO" id="GO:0008168">
    <property type="term" value="F:methyltransferase activity"/>
    <property type="evidence" value="ECO:0007669"/>
    <property type="project" value="UniProtKB-KW"/>
</dbReference>
<feature type="non-terminal residue" evidence="1">
    <location>
        <position position="1"/>
    </location>
</feature>
<dbReference type="Proteomes" id="UP000248863">
    <property type="component" value="Unassembled WGS sequence"/>
</dbReference>
<keyword evidence="1" id="KW-0489">Methyltransferase</keyword>
<keyword evidence="1" id="KW-0808">Transferase</keyword>